<evidence type="ECO:0000256" key="6">
    <source>
        <dbReference type="SAM" id="MobiDB-lite"/>
    </source>
</evidence>
<keyword evidence="3 4" id="KW-0648">Protein biosynthesis</keyword>
<comment type="subunit">
    <text evidence="4">Monomer.</text>
</comment>
<dbReference type="Gene3D" id="3.10.20.80">
    <property type="entry name" value="Translation initiation factor 3 (IF-3), N-terminal domain"/>
    <property type="match status" value="1"/>
</dbReference>
<protein>
    <recommendedName>
        <fullName evidence="4 5">Translation initiation factor IF-3</fullName>
    </recommendedName>
</protein>
<comment type="subcellular location">
    <subcellularLocation>
        <location evidence="4">Cytoplasm</location>
    </subcellularLocation>
</comment>
<accession>A0A2A2G9S2</accession>
<proteinExistence type="inferred from homology"/>
<dbReference type="InterPro" id="IPR001288">
    <property type="entry name" value="Translation_initiation_fac_3"/>
</dbReference>
<comment type="function">
    <text evidence="4">IF-3 binds to the 30S ribosomal subunit and shifts the equilibrium between 70S ribosomes and their 50S and 30S subunits in favor of the free subunits, thus enhancing the availability of 30S subunits on which protein synthesis initiation begins.</text>
</comment>
<organism evidence="9 10">
    <name type="scientific">Fodinibius salipaludis</name>
    <dbReference type="NCBI Taxonomy" id="2032627"/>
    <lineage>
        <taxon>Bacteria</taxon>
        <taxon>Pseudomonadati</taxon>
        <taxon>Balneolota</taxon>
        <taxon>Balneolia</taxon>
        <taxon>Balneolales</taxon>
        <taxon>Balneolaceae</taxon>
        <taxon>Fodinibius</taxon>
    </lineage>
</organism>
<comment type="similarity">
    <text evidence="1 4">Belongs to the IF-3 family.</text>
</comment>
<dbReference type="Proteomes" id="UP000218831">
    <property type="component" value="Unassembled WGS sequence"/>
</dbReference>
<evidence type="ECO:0000259" key="8">
    <source>
        <dbReference type="Pfam" id="PF05198"/>
    </source>
</evidence>
<dbReference type="Pfam" id="PF05198">
    <property type="entry name" value="IF3_N"/>
    <property type="match status" value="1"/>
</dbReference>
<feature type="domain" description="Translation initiation factor 3 N-terminal" evidence="8">
    <location>
        <begin position="20"/>
        <end position="90"/>
    </location>
</feature>
<dbReference type="OrthoDB" id="9806014at2"/>
<gene>
    <name evidence="4" type="primary">infC</name>
    <name evidence="9" type="ORF">CK503_09615</name>
</gene>
<dbReference type="EMBL" id="NSKE01000006">
    <property type="protein sequence ID" value="PAU93920.1"/>
    <property type="molecule type" value="Genomic_DNA"/>
</dbReference>
<reference evidence="9 10" key="1">
    <citation type="submission" date="2017-08" db="EMBL/GenBank/DDBJ databases">
        <title>Aliifodinibius alkalisoli sp. nov., isolated from saline alkaline soil.</title>
        <authorList>
            <person name="Liu D."/>
            <person name="Zhang G."/>
        </authorList>
    </citation>
    <scope>NUCLEOTIDE SEQUENCE [LARGE SCALE GENOMIC DNA]</scope>
    <source>
        <strain evidence="9 10">WN023</strain>
    </source>
</reference>
<dbReference type="GO" id="GO:0043022">
    <property type="term" value="F:ribosome binding"/>
    <property type="evidence" value="ECO:0007669"/>
    <property type="project" value="TreeGrafter"/>
</dbReference>
<dbReference type="NCBIfam" id="TIGR00168">
    <property type="entry name" value="infC"/>
    <property type="match status" value="1"/>
</dbReference>
<dbReference type="PANTHER" id="PTHR10938:SF0">
    <property type="entry name" value="TRANSLATION INITIATION FACTOR IF-3, MITOCHONDRIAL"/>
    <property type="match status" value="1"/>
</dbReference>
<evidence type="ECO:0000256" key="5">
    <source>
        <dbReference type="NCBIfam" id="TIGR00168"/>
    </source>
</evidence>
<dbReference type="RefSeq" id="WP_095606596.1">
    <property type="nucleotide sequence ID" value="NZ_NSKE01000006.1"/>
</dbReference>
<dbReference type="SUPFAM" id="SSF54364">
    <property type="entry name" value="Translation initiation factor IF3, N-terminal domain"/>
    <property type="match status" value="1"/>
</dbReference>
<sequence length="187" mass="21696">MARRTRRRRPRGNDDRPNANEEIRASKVRVVHPEDVEKEHEVVPIDRALEIAESYGMDLVEVAPNAKPPVCKVLDFGKYMYKKKKKEKEAKKKQHTVQVKELRFRPNTDDHDLEFKTRHAREFLEGGDKVKATVQFRGRDMLYTEKGKELLHDLAEELDDVSEIESKPNMEGRRMIMMLAPTGKGGS</sequence>
<dbReference type="FunFam" id="3.30.110.10:FF:000001">
    <property type="entry name" value="Translation initiation factor IF-3"/>
    <property type="match status" value="1"/>
</dbReference>
<evidence type="ECO:0000256" key="3">
    <source>
        <dbReference type="ARBA" id="ARBA00022917"/>
    </source>
</evidence>
<dbReference type="InterPro" id="IPR036787">
    <property type="entry name" value="T_IF-3_N_sf"/>
</dbReference>
<dbReference type="GO" id="GO:0016020">
    <property type="term" value="C:membrane"/>
    <property type="evidence" value="ECO:0007669"/>
    <property type="project" value="TreeGrafter"/>
</dbReference>
<dbReference type="HAMAP" id="MF_00080">
    <property type="entry name" value="IF_3"/>
    <property type="match status" value="1"/>
</dbReference>
<name>A0A2A2G9S2_9BACT</name>
<keyword evidence="4" id="KW-0963">Cytoplasm</keyword>
<evidence type="ECO:0000256" key="1">
    <source>
        <dbReference type="ARBA" id="ARBA00005439"/>
    </source>
</evidence>
<dbReference type="GO" id="GO:0003743">
    <property type="term" value="F:translation initiation factor activity"/>
    <property type="evidence" value="ECO:0007669"/>
    <property type="project" value="UniProtKB-UniRule"/>
</dbReference>
<feature type="domain" description="Translation initiation factor 3 C-terminal" evidence="7">
    <location>
        <begin position="97"/>
        <end position="181"/>
    </location>
</feature>
<comment type="caution">
    <text evidence="9">The sequence shown here is derived from an EMBL/GenBank/DDBJ whole genome shotgun (WGS) entry which is preliminary data.</text>
</comment>
<dbReference type="InterPro" id="IPR019815">
    <property type="entry name" value="Translation_initiation_fac_3_C"/>
</dbReference>
<evidence type="ECO:0000313" key="9">
    <source>
        <dbReference type="EMBL" id="PAU93920.1"/>
    </source>
</evidence>
<dbReference type="PANTHER" id="PTHR10938">
    <property type="entry name" value="TRANSLATION INITIATION FACTOR IF-3"/>
    <property type="match status" value="1"/>
</dbReference>
<keyword evidence="2 4" id="KW-0396">Initiation factor</keyword>
<evidence type="ECO:0000259" key="7">
    <source>
        <dbReference type="Pfam" id="PF00707"/>
    </source>
</evidence>
<dbReference type="GO" id="GO:0005829">
    <property type="term" value="C:cytosol"/>
    <property type="evidence" value="ECO:0007669"/>
    <property type="project" value="TreeGrafter"/>
</dbReference>
<dbReference type="InterPro" id="IPR036788">
    <property type="entry name" value="T_IF-3_C_sf"/>
</dbReference>
<dbReference type="AlphaFoldDB" id="A0A2A2G9S2"/>
<feature type="region of interest" description="Disordered" evidence="6">
    <location>
        <begin position="1"/>
        <end position="35"/>
    </location>
</feature>
<keyword evidence="10" id="KW-1185">Reference proteome</keyword>
<dbReference type="GO" id="GO:0032790">
    <property type="term" value="P:ribosome disassembly"/>
    <property type="evidence" value="ECO:0007669"/>
    <property type="project" value="TreeGrafter"/>
</dbReference>
<evidence type="ECO:0000256" key="4">
    <source>
        <dbReference type="HAMAP-Rule" id="MF_00080"/>
    </source>
</evidence>
<dbReference type="InterPro" id="IPR019814">
    <property type="entry name" value="Translation_initiation_fac_3_N"/>
</dbReference>
<feature type="compositionally biased region" description="Basic and acidic residues" evidence="6">
    <location>
        <begin position="11"/>
        <end position="35"/>
    </location>
</feature>
<dbReference type="Pfam" id="PF00707">
    <property type="entry name" value="IF3_C"/>
    <property type="match status" value="1"/>
</dbReference>
<dbReference type="Gene3D" id="3.30.110.10">
    <property type="entry name" value="Translation initiation factor 3 (IF-3), C-terminal domain"/>
    <property type="match status" value="1"/>
</dbReference>
<evidence type="ECO:0000256" key="2">
    <source>
        <dbReference type="ARBA" id="ARBA00022540"/>
    </source>
</evidence>
<feature type="compositionally biased region" description="Basic residues" evidence="6">
    <location>
        <begin position="1"/>
        <end position="10"/>
    </location>
</feature>
<dbReference type="SUPFAM" id="SSF55200">
    <property type="entry name" value="Translation initiation factor IF3, C-terminal domain"/>
    <property type="match status" value="1"/>
</dbReference>
<evidence type="ECO:0000313" key="10">
    <source>
        <dbReference type="Proteomes" id="UP000218831"/>
    </source>
</evidence>